<dbReference type="PRINTS" id="PR00982">
    <property type="entry name" value="TRNASYNTHLYS"/>
</dbReference>
<keyword evidence="7" id="KW-0648">Protein biosynthesis</keyword>
<dbReference type="EC" id="6.3.1.-" evidence="7"/>
<name>A0A1A8T8H2_9GAMM</name>
<dbReference type="Pfam" id="PF00152">
    <property type="entry name" value="tRNA-synt_2"/>
    <property type="match status" value="1"/>
</dbReference>
<comment type="subunit">
    <text evidence="1">Homodimer.</text>
</comment>
<dbReference type="NCBIfam" id="NF006828">
    <property type="entry name" value="PRK09350.1"/>
    <property type="match status" value="1"/>
</dbReference>
<dbReference type="RefSeq" id="WP_067013177.1">
    <property type="nucleotide sequence ID" value="NZ_FLOB01000002.1"/>
</dbReference>
<keyword evidence="3" id="KW-0547">Nucleotide-binding</keyword>
<dbReference type="InterPro" id="IPR006195">
    <property type="entry name" value="aa-tRNA-synth_II"/>
</dbReference>
<dbReference type="FunFam" id="3.30.930.10:FF:000017">
    <property type="entry name" value="Elongation factor P--(R)-beta-lysine ligase"/>
    <property type="match status" value="1"/>
</dbReference>
<dbReference type="GO" id="GO:0003746">
    <property type="term" value="F:translation elongation factor activity"/>
    <property type="evidence" value="ECO:0007669"/>
    <property type="project" value="UniProtKB-KW"/>
</dbReference>
<evidence type="ECO:0000259" key="6">
    <source>
        <dbReference type="PROSITE" id="PS50862"/>
    </source>
</evidence>
<comment type="catalytic activity">
    <reaction evidence="5">
        <text>D-beta-lysine + L-lysyl-[protein] + ATP = N(6)-((3R)-3,6-diaminohexanoyl)-L-lysyl-[protein] + AMP + diphosphate + H(+)</text>
        <dbReference type="Rhea" id="RHEA:83435"/>
        <dbReference type="Rhea" id="RHEA-COMP:9752"/>
        <dbReference type="Rhea" id="RHEA-COMP:20131"/>
        <dbReference type="ChEBI" id="CHEBI:15378"/>
        <dbReference type="ChEBI" id="CHEBI:29969"/>
        <dbReference type="ChEBI" id="CHEBI:30616"/>
        <dbReference type="ChEBI" id="CHEBI:33019"/>
        <dbReference type="ChEBI" id="CHEBI:84138"/>
        <dbReference type="ChEBI" id="CHEBI:156053"/>
        <dbReference type="ChEBI" id="CHEBI:456215"/>
    </reaction>
    <physiologicalReaction direction="left-to-right" evidence="5">
        <dbReference type="Rhea" id="RHEA:83436"/>
    </physiologicalReaction>
</comment>
<dbReference type="OrthoDB" id="9802326at2"/>
<dbReference type="PROSITE" id="PS50862">
    <property type="entry name" value="AA_TRNA_LIGASE_II"/>
    <property type="match status" value="1"/>
</dbReference>
<feature type="domain" description="Aminoacyl-transfer RNA synthetases class-II family profile" evidence="6">
    <location>
        <begin position="19"/>
        <end position="330"/>
    </location>
</feature>
<keyword evidence="7" id="KW-0251">Elongation factor</keyword>
<proteinExistence type="predicted"/>
<dbReference type="Gene3D" id="3.30.930.10">
    <property type="entry name" value="Bira Bifunctional Protein, Domain 2"/>
    <property type="match status" value="1"/>
</dbReference>
<reference evidence="7 8" key="1">
    <citation type="submission" date="2016-06" db="EMBL/GenBank/DDBJ databases">
        <authorList>
            <person name="Kjaerup R.B."/>
            <person name="Dalgaard T.S."/>
            <person name="Juul-Madsen H.R."/>
        </authorList>
    </citation>
    <scope>NUCLEOTIDE SEQUENCE [LARGE SCALE GENOMIC DNA]</scope>
    <source>
        <strain evidence="7 8">CECT 8886</strain>
    </source>
</reference>
<dbReference type="InterPro" id="IPR004525">
    <property type="entry name" value="EpmA"/>
</dbReference>
<evidence type="ECO:0000256" key="2">
    <source>
        <dbReference type="ARBA" id="ARBA00022598"/>
    </source>
</evidence>
<dbReference type="PANTHER" id="PTHR42918:SF6">
    <property type="entry name" value="ELONGATION FACTOR P--(R)-BETA-LYSINE LIGASE"/>
    <property type="match status" value="1"/>
</dbReference>
<protein>
    <submittedName>
        <fullName evidence="7">Elongation factor P--(R)-beta-lysine ligase</fullName>
        <ecNumber evidence="7">6.3.1.-</ecNumber>
    </submittedName>
</protein>
<evidence type="ECO:0000313" key="8">
    <source>
        <dbReference type="Proteomes" id="UP000092544"/>
    </source>
</evidence>
<sequence>MYDSALWQPSANLETLRKRARLLQCIRTFFEAREVMEVDTQSLSLASMTDPHIEVLTCEARTQGQNLVYYLQTSPEFAMKRLLCAGSGSIYQLGKVFRAEEIGRRHSIEFTMLEWYRVGLDHWQLMDEIQALLKTIIKVVGLPEEAQLKGEVLDCERLSYQAAFLRHTGLDPLSCELSALQEYAHQQTEYGLQETDRDTLLELVFASVVEPAIGKHQPCFIHSYPASQAALATTHLNEQGQEVAARFELYWQGMELANGYHELTDPKEQAKRFAEDKQARKHMGLADRQFDERLISALEAGMPECAGVALGVDRLLMLLTGQQHIEQVIPFAHRRA</sequence>
<gene>
    <name evidence="7" type="primary">epmA</name>
    <name evidence="7" type="ORF">MSP8886_00896</name>
</gene>
<dbReference type="InterPro" id="IPR018149">
    <property type="entry name" value="Lys-tRNA-synth_II_C"/>
</dbReference>
<dbReference type="GO" id="GO:0006430">
    <property type="term" value="P:lysyl-tRNA aminoacylation"/>
    <property type="evidence" value="ECO:0007669"/>
    <property type="project" value="InterPro"/>
</dbReference>
<dbReference type="InterPro" id="IPR004364">
    <property type="entry name" value="Aa-tRNA-synt_II"/>
</dbReference>
<dbReference type="AlphaFoldDB" id="A0A1A8T8H2"/>
<keyword evidence="4" id="KW-0067">ATP-binding</keyword>
<evidence type="ECO:0000256" key="3">
    <source>
        <dbReference type="ARBA" id="ARBA00022741"/>
    </source>
</evidence>
<accession>A0A1A8T8H2</accession>
<keyword evidence="8" id="KW-1185">Reference proteome</keyword>
<dbReference type="PANTHER" id="PTHR42918">
    <property type="entry name" value="LYSYL-TRNA SYNTHETASE"/>
    <property type="match status" value="1"/>
</dbReference>
<organism evidence="7 8">
    <name type="scientific">Marinomonas spartinae</name>
    <dbReference type="NCBI Taxonomy" id="1792290"/>
    <lineage>
        <taxon>Bacteria</taxon>
        <taxon>Pseudomonadati</taxon>
        <taxon>Pseudomonadota</taxon>
        <taxon>Gammaproteobacteria</taxon>
        <taxon>Oceanospirillales</taxon>
        <taxon>Oceanospirillaceae</taxon>
        <taxon>Marinomonas</taxon>
    </lineage>
</organism>
<dbReference type="STRING" id="1792290.MSP8886_00896"/>
<evidence type="ECO:0000256" key="1">
    <source>
        <dbReference type="ARBA" id="ARBA00011738"/>
    </source>
</evidence>
<dbReference type="NCBIfam" id="TIGR00462">
    <property type="entry name" value="genX"/>
    <property type="match status" value="1"/>
</dbReference>
<keyword evidence="2 7" id="KW-0436">Ligase</keyword>
<dbReference type="InterPro" id="IPR045864">
    <property type="entry name" value="aa-tRNA-synth_II/BPL/LPL"/>
</dbReference>
<evidence type="ECO:0000256" key="4">
    <source>
        <dbReference type="ARBA" id="ARBA00022840"/>
    </source>
</evidence>
<dbReference type="GO" id="GO:0000049">
    <property type="term" value="F:tRNA binding"/>
    <property type="evidence" value="ECO:0007669"/>
    <property type="project" value="TreeGrafter"/>
</dbReference>
<evidence type="ECO:0000313" key="7">
    <source>
        <dbReference type="EMBL" id="SBS27597.1"/>
    </source>
</evidence>
<dbReference type="EMBL" id="FLOB01000002">
    <property type="protein sequence ID" value="SBS27597.1"/>
    <property type="molecule type" value="Genomic_DNA"/>
</dbReference>
<evidence type="ECO:0000256" key="5">
    <source>
        <dbReference type="ARBA" id="ARBA00052794"/>
    </source>
</evidence>
<dbReference type="GO" id="GO:0005829">
    <property type="term" value="C:cytosol"/>
    <property type="evidence" value="ECO:0007669"/>
    <property type="project" value="TreeGrafter"/>
</dbReference>
<dbReference type="Proteomes" id="UP000092544">
    <property type="component" value="Unassembled WGS sequence"/>
</dbReference>
<dbReference type="GO" id="GO:0004824">
    <property type="term" value="F:lysine-tRNA ligase activity"/>
    <property type="evidence" value="ECO:0007669"/>
    <property type="project" value="InterPro"/>
</dbReference>
<dbReference type="SUPFAM" id="SSF55681">
    <property type="entry name" value="Class II aaRS and biotin synthetases"/>
    <property type="match status" value="1"/>
</dbReference>
<dbReference type="GO" id="GO:0005524">
    <property type="term" value="F:ATP binding"/>
    <property type="evidence" value="ECO:0007669"/>
    <property type="project" value="UniProtKB-KW"/>
</dbReference>